<feature type="transmembrane region" description="Helical" evidence="7">
    <location>
        <begin position="208"/>
        <end position="229"/>
    </location>
</feature>
<organism evidence="8 9">
    <name type="scientific">Petromyces alliaceus</name>
    <name type="common">Aspergillus alliaceus</name>
    <dbReference type="NCBI Taxonomy" id="209559"/>
    <lineage>
        <taxon>Eukaryota</taxon>
        <taxon>Fungi</taxon>
        <taxon>Dikarya</taxon>
        <taxon>Ascomycota</taxon>
        <taxon>Pezizomycotina</taxon>
        <taxon>Eurotiomycetes</taxon>
        <taxon>Eurotiomycetidae</taxon>
        <taxon>Eurotiales</taxon>
        <taxon>Aspergillaceae</taxon>
        <taxon>Aspergillus</taxon>
        <taxon>Aspergillus subgen. Circumdati</taxon>
    </lineage>
</organism>
<name>A0A5N6G6L3_PETAA</name>
<evidence type="ECO:0000256" key="4">
    <source>
        <dbReference type="ARBA" id="ARBA00022729"/>
    </source>
</evidence>
<dbReference type="AlphaFoldDB" id="A0A5N6G6L3"/>
<dbReference type="InterPro" id="IPR051648">
    <property type="entry name" value="CWI-Assembly_Regulator"/>
</dbReference>
<evidence type="ECO:0000256" key="3">
    <source>
        <dbReference type="ARBA" id="ARBA00022525"/>
    </source>
</evidence>
<keyword evidence="2" id="KW-0134">Cell wall</keyword>
<sequence length="383" mass="39747">MNSHNLRAISSLLQAGNNLLTGSSSSSCSGDIKITSQTDADAFKDCETINGPVTITSAASGTISLSKVEEIKGPLTIEGTSSLNGFAASNLESVSSPITIKDNGGLNSVSLGNLQSTGGGISIEGNEGLREVRLDELEKVNGNLVLKGEFDRISMGNLENVYGETQIQSSGSFSCSSLNKLKDDKHAFTGTFSCSEKGSSGLSSGAKAGIAIGVILGVIIVGVLVWLCMRRQRKLRRKAALAGVTAVGAAGPAGRDVERGDEKKGPSAVSNSSPSSQPPSPPADTEAAVSAIPRKPLSPAPQTVPTALLPGDRSSRILSNPDDPSLFLRAMPRRRPSESEVPMLDSENVHEAPPAEVGRRQEGLFELDAGPVSGKHQQAMHHG</sequence>
<evidence type="ECO:0000256" key="1">
    <source>
        <dbReference type="ARBA" id="ARBA00004191"/>
    </source>
</evidence>
<dbReference type="PANTHER" id="PTHR31018:SF3">
    <property type="entry name" value="RECEPTOR PROTEIN-TYROSINE KINASE"/>
    <property type="match status" value="1"/>
</dbReference>
<evidence type="ECO:0000256" key="5">
    <source>
        <dbReference type="ARBA" id="ARBA00023180"/>
    </source>
</evidence>
<feature type="compositionally biased region" description="Basic and acidic residues" evidence="6">
    <location>
        <begin position="255"/>
        <end position="265"/>
    </location>
</feature>
<evidence type="ECO:0000256" key="7">
    <source>
        <dbReference type="SAM" id="Phobius"/>
    </source>
</evidence>
<dbReference type="InterPro" id="IPR036941">
    <property type="entry name" value="Rcpt_L-dom_sf"/>
</dbReference>
<dbReference type="OMA" id="GMSNHQQ"/>
<comment type="caution">
    <text evidence="8">The sequence shown here is derived from an EMBL/GenBank/DDBJ whole genome shotgun (WGS) entry which is preliminary data.</text>
</comment>
<keyword evidence="5" id="KW-0325">Glycoprotein</keyword>
<accession>A0A5N6G6L3</accession>
<accession>A0A8H6A0B7</accession>
<gene>
    <name evidence="8" type="ORF">ETB97_002782</name>
</gene>
<dbReference type="PANTHER" id="PTHR31018">
    <property type="entry name" value="SPORULATION-SPECIFIC PROTEIN-RELATED"/>
    <property type="match status" value="1"/>
</dbReference>
<evidence type="ECO:0000256" key="2">
    <source>
        <dbReference type="ARBA" id="ARBA00022512"/>
    </source>
</evidence>
<dbReference type="Gene3D" id="3.80.20.20">
    <property type="entry name" value="Receptor L-domain"/>
    <property type="match status" value="1"/>
</dbReference>
<keyword evidence="7" id="KW-0812">Transmembrane</keyword>
<feature type="region of interest" description="Disordered" evidence="6">
    <location>
        <begin position="250"/>
        <end position="358"/>
    </location>
</feature>
<dbReference type="EMBL" id="SPNV01000161">
    <property type="protein sequence ID" value="KAF5859541.1"/>
    <property type="molecule type" value="Genomic_DNA"/>
</dbReference>
<reference evidence="8 9" key="1">
    <citation type="submission" date="2019-04" db="EMBL/GenBank/DDBJ databases">
        <title>Aspergillus burnettii sp. nov., novel species from soil in southeast Queensland.</title>
        <authorList>
            <person name="Gilchrist C.L.M."/>
            <person name="Pitt J.I."/>
            <person name="Lange L."/>
            <person name="Lacey H.J."/>
            <person name="Vuong D."/>
            <person name="Midgley D.J."/>
            <person name="Greenfield P."/>
            <person name="Bradbury M."/>
            <person name="Lacey E."/>
            <person name="Busk P.K."/>
            <person name="Pilgaard B."/>
            <person name="Chooi Y.H."/>
            <person name="Piggott A.M."/>
        </authorList>
    </citation>
    <scope>NUCLEOTIDE SEQUENCE [LARGE SCALE GENOMIC DNA]</scope>
    <source>
        <strain evidence="8 9">FRR 5400</strain>
    </source>
</reference>
<feature type="compositionally biased region" description="Low complexity" evidence="6">
    <location>
        <begin position="266"/>
        <end position="275"/>
    </location>
</feature>
<evidence type="ECO:0000313" key="9">
    <source>
        <dbReference type="Proteomes" id="UP000541154"/>
    </source>
</evidence>
<dbReference type="PROSITE" id="PS51257">
    <property type="entry name" value="PROKAR_LIPOPROTEIN"/>
    <property type="match status" value="1"/>
</dbReference>
<dbReference type="Proteomes" id="UP000541154">
    <property type="component" value="Unassembled WGS sequence"/>
</dbReference>
<protein>
    <submittedName>
        <fullName evidence="8">Uncharacterized protein</fullName>
    </submittedName>
</protein>
<dbReference type="CDD" id="cd12087">
    <property type="entry name" value="TM_EGFR-like"/>
    <property type="match status" value="1"/>
</dbReference>
<keyword evidence="4" id="KW-0732">Signal</keyword>
<keyword evidence="7" id="KW-1133">Transmembrane helix</keyword>
<evidence type="ECO:0000256" key="6">
    <source>
        <dbReference type="SAM" id="MobiDB-lite"/>
    </source>
</evidence>
<comment type="subcellular location">
    <subcellularLocation>
        <location evidence="1">Secreted</location>
        <location evidence="1">Cell wall</location>
    </subcellularLocation>
</comment>
<keyword evidence="9" id="KW-1185">Reference proteome</keyword>
<evidence type="ECO:0000313" key="8">
    <source>
        <dbReference type="EMBL" id="KAF5859541.1"/>
    </source>
</evidence>
<keyword evidence="3" id="KW-0964">Secreted</keyword>
<dbReference type="SUPFAM" id="SSF52058">
    <property type="entry name" value="L domain-like"/>
    <property type="match status" value="1"/>
</dbReference>
<proteinExistence type="predicted"/>
<keyword evidence="7" id="KW-0472">Membrane</keyword>